<reference evidence="3" key="1">
    <citation type="submission" date="2023-05" db="EMBL/GenBank/DDBJ databases">
        <authorList>
            <person name="Huff M."/>
        </authorList>
    </citation>
    <scope>NUCLEOTIDE SEQUENCE</scope>
</reference>
<dbReference type="FunFam" id="1.25.40.10:FF:000344">
    <property type="entry name" value="Pentatricopeptide repeat-containing protein"/>
    <property type="match status" value="1"/>
</dbReference>
<dbReference type="InterPro" id="IPR046960">
    <property type="entry name" value="PPR_At4g14850-like_plant"/>
</dbReference>
<dbReference type="PANTHER" id="PTHR47926">
    <property type="entry name" value="PENTATRICOPEPTIDE REPEAT-CONTAINING PROTEIN"/>
    <property type="match status" value="1"/>
</dbReference>
<dbReference type="InterPro" id="IPR011990">
    <property type="entry name" value="TPR-like_helical_dom_sf"/>
</dbReference>
<name>A0AAD2E005_9LAMI</name>
<feature type="repeat" description="PPR" evidence="2">
    <location>
        <begin position="276"/>
        <end position="310"/>
    </location>
</feature>
<evidence type="ECO:0000256" key="1">
    <source>
        <dbReference type="ARBA" id="ARBA00022737"/>
    </source>
</evidence>
<dbReference type="AlphaFoldDB" id="A0AAD2E005"/>
<dbReference type="GO" id="GO:0009451">
    <property type="term" value="P:RNA modification"/>
    <property type="evidence" value="ECO:0007669"/>
    <property type="project" value="InterPro"/>
</dbReference>
<keyword evidence="4" id="KW-1185">Reference proteome</keyword>
<protein>
    <recommendedName>
        <fullName evidence="5">Pentatricopeptide repeat-containing protein</fullName>
    </recommendedName>
</protein>
<dbReference type="GO" id="GO:0003723">
    <property type="term" value="F:RNA binding"/>
    <property type="evidence" value="ECO:0007669"/>
    <property type="project" value="InterPro"/>
</dbReference>
<dbReference type="Gene3D" id="1.25.40.10">
    <property type="entry name" value="Tetratricopeptide repeat domain"/>
    <property type="match status" value="2"/>
</dbReference>
<dbReference type="Proteomes" id="UP000834106">
    <property type="component" value="Chromosome 10"/>
</dbReference>
<dbReference type="InterPro" id="IPR002885">
    <property type="entry name" value="PPR_rpt"/>
</dbReference>
<keyword evidence="1" id="KW-0677">Repeat</keyword>
<gene>
    <name evidence="3" type="ORF">FPE_LOCUS16660</name>
</gene>
<dbReference type="PANTHER" id="PTHR47926:SF456">
    <property type="entry name" value="PENTATRICOPEPTIDE REPEAT-CONTAINING PROTEIN ELI1, CHLOROPLASTIC"/>
    <property type="match status" value="1"/>
</dbReference>
<sequence>MSLISTSTVLPLHLNTKQTHCLQPERLALLIDKSKSIKPLSQIHAFVICHGLESHPVLNFKLLLSYCSLSHLEHSVSLFNRTQNPSVYFYTGIIHGHAINDLHEKAFLFYVLMLSEDAEPNAFTLSAILKACPLESGKSLHCQVLKLGLKFDTYVRMLFNRMEEGDVVSRNVMIDGYARNVMIDGYAQNVRPNDALILFRQMLKAKVKHNEATLLAVLSACGQVGALELGRWIHSHMQYNGIPVYARMGSVLVDMYCKCGSLEDARTMFDGNKDNDVVAFNSMIVGYASHEFSQEALELYNNMSGIGHIPTEITFIEILSACVHAKRSVRDST</sequence>
<evidence type="ECO:0008006" key="5">
    <source>
        <dbReference type="Google" id="ProtNLM"/>
    </source>
</evidence>
<feature type="repeat" description="PPR" evidence="2">
    <location>
        <begin position="175"/>
        <end position="209"/>
    </location>
</feature>
<accession>A0AAD2E005</accession>
<dbReference type="Pfam" id="PF01535">
    <property type="entry name" value="PPR"/>
    <property type="match status" value="4"/>
</dbReference>
<dbReference type="EMBL" id="OU503045">
    <property type="protein sequence ID" value="CAI9769630.1"/>
    <property type="molecule type" value="Genomic_DNA"/>
</dbReference>
<evidence type="ECO:0000313" key="4">
    <source>
        <dbReference type="Proteomes" id="UP000834106"/>
    </source>
</evidence>
<evidence type="ECO:0000256" key="2">
    <source>
        <dbReference type="PROSITE-ProRule" id="PRU00708"/>
    </source>
</evidence>
<evidence type="ECO:0000313" key="3">
    <source>
        <dbReference type="EMBL" id="CAI9769630.1"/>
    </source>
</evidence>
<proteinExistence type="predicted"/>
<dbReference type="PROSITE" id="PS51375">
    <property type="entry name" value="PPR"/>
    <property type="match status" value="2"/>
</dbReference>
<organism evidence="3 4">
    <name type="scientific">Fraxinus pennsylvanica</name>
    <dbReference type="NCBI Taxonomy" id="56036"/>
    <lineage>
        <taxon>Eukaryota</taxon>
        <taxon>Viridiplantae</taxon>
        <taxon>Streptophyta</taxon>
        <taxon>Embryophyta</taxon>
        <taxon>Tracheophyta</taxon>
        <taxon>Spermatophyta</taxon>
        <taxon>Magnoliopsida</taxon>
        <taxon>eudicotyledons</taxon>
        <taxon>Gunneridae</taxon>
        <taxon>Pentapetalae</taxon>
        <taxon>asterids</taxon>
        <taxon>lamiids</taxon>
        <taxon>Lamiales</taxon>
        <taxon>Oleaceae</taxon>
        <taxon>Oleeae</taxon>
        <taxon>Fraxinus</taxon>
    </lineage>
</organism>